<dbReference type="InterPro" id="IPR007893">
    <property type="entry name" value="Spore_coat_U/FanG"/>
</dbReference>
<organism evidence="3 4">
    <name type="scientific">Massilia oculi</name>
    <dbReference type="NCBI Taxonomy" id="945844"/>
    <lineage>
        <taxon>Bacteria</taxon>
        <taxon>Pseudomonadati</taxon>
        <taxon>Pseudomonadota</taxon>
        <taxon>Betaproteobacteria</taxon>
        <taxon>Burkholderiales</taxon>
        <taxon>Oxalobacteraceae</taxon>
        <taxon>Telluria group</taxon>
        <taxon>Massilia</taxon>
    </lineage>
</organism>
<dbReference type="InterPro" id="IPR053167">
    <property type="entry name" value="Spore_coat_component"/>
</dbReference>
<evidence type="ECO:0000256" key="1">
    <source>
        <dbReference type="SAM" id="SignalP"/>
    </source>
</evidence>
<protein>
    <submittedName>
        <fullName evidence="3">Spore coat protein U</fullName>
    </submittedName>
</protein>
<feature type="domain" description="Spore coat protein U/FanG" evidence="2">
    <location>
        <begin position="34"/>
        <end position="169"/>
    </location>
</feature>
<proteinExistence type="predicted"/>
<keyword evidence="4" id="KW-1185">Reference proteome</keyword>
<dbReference type="SMART" id="SM00972">
    <property type="entry name" value="SCPU"/>
    <property type="match status" value="1"/>
</dbReference>
<dbReference type="EMBL" id="CP029343">
    <property type="protein sequence ID" value="AWL04571.1"/>
    <property type="molecule type" value="Genomic_DNA"/>
</dbReference>
<evidence type="ECO:0000259" key="2">
    <source>
        <dbReference type="Pfam" id="PF05229"/>
    </source>
</evidence>
<evidence type="ECO:0000313" key="3">
    <source>
        <dbReference type="EMBL" id="AWL04571.1"/>
    </source>
</evidence>
<keyword evidence="3" id="KW-0167">Capsid protein</keyword>
<dbReference type="KEGG" id="mtim:DIR46_09050"/>
<dbReference type="Pfam" id="PF05229">
    <property type="entry name" value="SCPU"/>
    <property type="match status" value="1"/>
</dbReference>
<reference evidence="3 4" key="1">
    <citation type="submission" date="2018-05" db="EMBL/GenBank/DDBJ databases">
        <title>Complete genome sequence of Massilia oculi sp. nov. CCUG 43427T (=DSM 26321T), the type strain of M. oculi, and comparison with genome sequences of other Massilia strains.</title>
        <authorList>
            <person name="Zhu B."/>
        </authorList>
    </citation>
    <scope>NUCLEOTIDE SEQUENCE [LARGE SCALE GENOMIC DNA]</scope>
    <source>
        <strain evidence="3 4">CCUG 43427</strain>
    </source>
</reference>
<dbReference type="OrthoDB" id="6505076at2"/>
<dbReference type="AlphaFoldDB" id="A0A2S2DGV5"/>
<keyword evidence="3" id="KW-0946">Virion</keyword>
<sequence length="173" mass="17769">MMSTSNRNRSVTRVMAAVLAAVMPFTSVHAASPATAKFDVTMSVVADCTVTATSLDFGQTGLITTARNGQSNLTVTCTNTTPYNVGLDAGTGAGSSGTTRYLSGSSGANTDTVKFNLYRAPGAGLWGNTQGTDTLAGTGNGDKQTLTVYGEIPVQNAPTPDNYKSSITASVYF</sequence>
<keyword evidence="1" id="KW-0732">Signal</keyword>
<dbReference type="RefSeq" id="WP_109344948.1">
    <property type="nucleotide sequence ID" value="NZ_CP029343.1"/>
</dbReference>
<feature type="signal peptide" evidence="1">
    <location>
        <begin position="1"/>
        <end position="30"/>
    </location>
</feature>
<dbReference type="PANTHER" id="PTHR37089">
    <property type="entry name" value="PROTEIN U-RELATED"/>
    <property type="match status" value="1"/>
</dbReference>
<name>A0A2S2DGV5_9BURK</name>
<evidence type="ECO:0000313" key="4">
    <source>
        <dbReference type="Proteomes" id="UP000245820"/>
    </source>
</evidence>
<dbReference type="Proteomes" id="UP000245820">
    <property type="component" value="Chromosome"/>
</dbReference>
<gene>
    <name evidence="3" type="ORF">DIR46_09050</name>
</gene>
<dbReference type="PANTHER" id="PTHR37089:SF4">
    <property type="entry name" value="EXPORTED PROTEIN"/>
    <property type="match status" value="1"/>
</dbReference>
<accession>A0A2S2DGV5</accession>
<feature type="chain" id="PRO_5015646547" evidence="1">
    <location>
        <begin position="31"/>
        <end position="173"/>
    </location>
</feature>